<sequence length="219" mass="25398">MPQHPYYPRYLELENFQVNQLSTPQLFMVAGGILCPVAIGAFYAASRKKRDGALYFVWFIICGLLHCGFESYWLANHSHIASRSDLLGELWKEYAHGDSRYLNSDPLLIALETITVVIYLGPLCFVSAWMWWHNSPRHLFYQLLVSVGHLYSCSLYFILDIPTGFKHCDPHPYYFWLYFVAFNAPWVVIPCGLIYRNSYHILRSLDSSVLHHAPSIKND</sequence>
<dbReference type="Proteomes" id="UP000193560">
    <property type="component" value="Unassembled WGS sequence"/>
</dbReference>
<evidence type="ECO:0000256" key="8">
    <source>
        <dbReference type="ARBA" id="ARBA00023098"/>
    </source>
</evidence>
<dbReference type="PANTHER" id="PTHR14207">
    <property type="entry name" value="STEROL ISOMERASE"/>
    <property type="match status" value="1"/>
</dbReference>
<comment type="similarity">
    <text evidence="2">Belongs to the EBP family.</text>
</comment>
<evidence type="ECO:0000256" key="4">
    <source>
        <dbReference type="ARBA" id="ARBA00022692"/>
    </source>
</evidence>
<dbReference type="GO" id="GO:0005783">
    <property type="term" value="C:endoplasmic reticulum"/>
    <property type="evidence" value="ECO:0007669"/>
    <property type="project" value="TreeGrafter"/>
</dbReference>
<dbReference type="GO" id="GO:0016020">
    <property type="term" value="C:membrane"/>
    <property type="evidence" value="ECO:0007669"/>
    <property type="project" value="UniProtKB-SubCell"/>
</dbReference>
<feature type="transmembrane region" description="Helical" evidence="14">
    <location>
        <begin position="139"/>
        <end position="159"/>
    </location>
</feature>
<keyword evidence="9 13" id="KW-0472">Membrane</keyword>
<keyword evidence="11" id="KW-0753">Steroid metabolism</keyword>
<evidence type="ECO:0000256" key="2">
    <source>
        <dbReference type="ARBA" id="ARBA00008337"/>
    </source>
</evidence>
<evidence type="ECO:0000259" key="15">
    <source>
        <dbReference type="PROSITE" id="PS51751"/>
    </source>
</evidence>
<reference evidence="16 17" key="1">
    <citation type="submission" date="2016-07" db="EMBL/GenBank/DDBJ databases">
        <title>Pervasive Adenine N6-methylation of Active Genes in Fungi.</title>
        <authorList>
            <consortium name="DOE Joint Genome Institute"/>
            <person name="Mondo S.J."/>
            <person name="Dannebaum R.O."/>
            <person name="Kuo R.C."/>
            <person name="Labutti K."/>
            <person name="Haridas S."/>
            <person name="Kuo A."/>
            <person name="Salamov A."/>
            <person name="Ahrendt S.R."/>
            <person name="Lipzen A."/>
            <person name="Sullivan W."/>
            <person name="Andreopoulos W.B."/>
            <person name="Clum A."/>
            <person name="Lindquist E."/>
            <person name="Daum C."/>
            <person name="Ramamoorthy G.K."/>
            <person name="Gryganskyi A."/>
            <person name="Culley D."/>
            <person name="Magnuson J.K."/>
            <person name="James T.Y."/>
            <person name="O'Malley M.A."/>
            <person name="Stajich J.E."/>
            <person name="Spatafora J.W."/>
            <person name="Visel A."/>
            <person name="Grigoriev I.V."/>
        </authorList>
    </citation>
    <scope>NUCLEOTIDE SEQUENCE [LARGE SCALE GENOMIC DNA]</scope>
    <source>
        <strain evidence="16 17">NRRL 1336</strain>
    </source>
</reference>
<evidence type="ECO:0000256" key="3">
    <source>
        <dbReference type="ARBA" id="ARBA00022516"/>
    </source>
</evidence>
<keyword evidence="17" id="KW-1185">Reference proteome</keyword>
<evidence type="ECO:0000313" key="17">
    <source>
        <dbReference type="Proteomes" id="UP000193560"/>
    </source>
</evidence>
<protein>
    <submittedName>
        <fullName evidence="16">Putative EBP domain protein</fullName>
    </submittedName>
</protein>
<keyword evidence="12" id="KW-0413">Isomerase</keyword>
<dbReference type="OrthoDB" id="58557at2759"/>
<evidence type="ECO:0000256" key="7">
    <source>
        <dbReference type="ARBA" id="ARBA00023011"/>
    </source>
</evidence>
<keyword evidence="8" id="KW-0443">Lipid metabolism</keyword>
<evidence type="ECO:0000256" key="9">
    <source>
        <dbReference type="ARBA" id="ARBA00023136"/>
    </source>
</evidence>
<proteinExistence type="inferred from homology"/>
<evidence type="ECO:0000256" key="10">
    <source>
        <dbReference type="ARBA" id="ARBA00023166"/>
    </source>
</evidence>
<evidence type="ECO:0000256" key="14">
    <source>
        <dbReference type="SAM" id="Phobius"/>
    </source>
</evidence>
<dbReference type="GO" id="GO:0000247">
    <property type="term" value="F:C-8 sterol isomerase activity"/>
    <property type="evidence" value="ECO:0007669"/>
    <property type="project" value="TreeGrafter"/>
</dbReference>
<organism evidence="16 17">
    <name type="scientific">Absidia repens</name>
    <dbReference type="NCBI Taxonomy" id="90262"/>
    <lineage>
        <taxon>Eukaryota</taxon>
        <taxon>Fungi</taxon>
        <taxon>Fungi incertae sedis</taxon>
        <taxon>Mucoromycota</taxon>
        <taxon>Mucoromycotina</taxon>
        <taxon>Mucoromycetes</taxon>
        <taxon>Mucorales</taxon>
        <taxon>Cunninghamellaceae</taxon>
        <taxon>Absidia</taxon>
    </lineage>
</organism>
<keyword evidence="10" id="KW-1207">Sterol metabolism</keyword>
<feature type="transmembrane region" description="Helical" evidence="14">
    <location>
        <begin position="26"/>
        <end position="45"/>
    </location>
</feature>
<dbReference type="GO" id="GO:0047750">
    <property type="term" value="F:cholestenol delta-isomerase activity"/>
    <property type="evidence" value="ECO:0007669"/>
    <property type="project" value="InterPro"/>
</dbReference>
<dbReference type="InterPro" id="IPR007905">
    <property type="entry name" value="EBP"/>
</dbReference>
<dbReference type="Pfam" id="PF05241">
    <property type="entry name" value="EBP"/>
    <property type="match status" value="1"/>
</dbReference>
<dbReference type="PANTHER" id="PTHR14207:SF0">
    <property type="entry name" value="3-BETA-HYDROXYSTEROID-DELTA(8),DELTA(7)-ISOMERASE"/>
    <property type="match status" value="1"/>
</dbReference>
<evidence type="ECO:0000256" key="5">
    <source>
        <dbReference type="ARBA" id="ARBA00022955"/>
    </source>
</evidence>
<evidence type="ECO:0000256" key="12">
    <source>
        <dbReference type="ARBA" id="ARBA00023235"/>
    </source>
</evidence>
<comment type="subcellular location">
    <subcellularLocation>
        <location evidence="1">Membrane</location>
        <topology evidence="1">Multi-pass membrane protein</topology>
    </subcellularLocation>
</comment>
<evidence type="ECO:0000256" key="1">
    <source>
        <dbReference type="ARBA" id="ARBA00004141"/>
    </source>
</evidence>
<feature type="domain" description="EXPERA" evidence="15">
    <location>
        <begin position="51"/>
        <end position="194"/>
    </location>
</feature>
<evidence type="ECO:0000256" key="13">
    <source>
        <dbReference type="PROSITE-ProRule" id="PRU01087"/>
    </source>
</evidence>
<keyword evidence="7" id="KW-0756">Sterol biosynthesis</keyword>
<keyword evidence="4 13" id="KW-0812">Transmembrane</keyword>
<evidence type="ECO:0000256" key="6">
    <source>
        <dbReference type="ARBA" id="ARBA00022989"/>
    </source>
</evidence>
<dbReference type="GO" id="GO:0004769">
    <property type="term" value="F:steroid Delta-isomerase activity"/>
    <property type="evidence" value="ECO:0007669"/>
    <property type="project" value="TreeGrafter"/>
</dbReference>
<dbReference type="STRING" id="90262.A0A1X2IY59"/>
<dbReference type="AlphaFoldDB" id="A0A1X2IY59"/>
<gene>
    <name evidence="16" type="ORF">BCR42DRAFT_402484</name>
</gene>
<feature type="transmembrane region" description="Helical" evidence="14">
    <location>
        <begin position="52"/>
        <end position="75"/>
    </location>
</feature>
<name>A0A1X2IY59_9FUNG</name>
<dbReference type="InterPro" id="IPR033118">
    <property type="entry name" value="EXPERA"/>
</dbReference>
<feature type="transmembrane region" description="Helical" evidence="14">
    <location>
        <begin position="107"/>
        <end position="132"/>
    </location>
</feature>
<accession>A0A1X2IY59</accession>
<feature type="transmembrane region" description="Helical" evidence="14">
    <location>
        <begin position="174"/>
        <end position="195"/>
    </location>
</feature>
<dbReference type="EMBL" id="MCGE01000002">
    <property type="protein sequence ID" value="ORZ24228.1"/>
    <property type="molecule type" value="Genomic_DNA"/>
</dbReference>
<dbReference type="GO" id="GO:0016126">
    <property type="term" value="P:sterol biosynthetic process"/>
    <property type="evidence" value="ECO:0007669"/>
    <property type="project" value="UniProtKB-KW"/>
</dbReference>
<keyword evidence="3" id="KW-0444">Lipid biosynthesis</keyword>
<keyword evidence="6 13" id="KW-1133">Transmembrane helix</keyword>
<evidence type="ECO:0000256" key="11">
    <source>
        <dbReference type="ARBA" id="ARBA00023221"/>
    </source>
</evidence>
<dbReference type="PROSITE" id="PS51751">
    <property type="entry name" value="EXPERA"/>
    <property type="match status" value="1"/>
</dbReference>
<comment type="caution">
    <text evidence="16">The sequence shown here is derived from an EMBL/GenBank/DDBJ whole genome shotgun (WGS) entry which is preliminary data.</text>
</comment>
<evidence type="ECO:0000313" key="16">
    <source>
        <dbReference type="EMBL" id="ORZ24228.1"/>
    </source>
</evidence>
<keyword evidence="5" id="KW-0752">Steroid biosynthesis</keyword>